<dbReference type="CDD" id="cd10017">
    <property type="entry name" value="B3_DNA"/>
    <property type="match status" value="3"/>
</dbReference>
<comment type="caution">
    <text evidence="7">The sequence shown here is derived from an EMBL/GenBank/DDBJ whole genome shotgun (WGS) entry which is preliminary data.</text>
</comment>
<evidence type="ECO:0000256" key="2">
    <source>
        <dbReference type="ARBA" id="ARBA00023015"/>
    </source>
</evidence>
<feature type="domain" description="TF-B3" evidence="6">
    <location>
        <begin position="245"/>
        <end position="341"/>
    </location>
</feature>
<name>A0AA89BPN7_9ASTE</name>
<feature type="domain" description="TF-B3" evidence="6">
    <location>
        <begin position="518"/>
        <end position="614"/>
    </location>
</feature>
<evidence type="ECO:0000256" key="5">
    <source>
        <dbReference type="ARBA" id="ARBA00023242"/>
    </source>
</evidence>
<dbReference type="GO" id="GO:0005634">
    <property type="term" value="C:nucleus"/>
    <property type="evidence" value="ECO:0007669"/>
    <property type="project" value="UniProtKB-SubCell"/>
</dbReference>
<dbReference type="Proteomes" id="UP001188597">
    <property type="component" value="Unassembled WGS sequence"/>
</dbReference>
<organism evidence="7 8">
    <name type="scientific">Escallonia herrerae</name>
    <dbReference type="NCBI Taxonomy" id="1293975"/>
    <lineage>
        <taxon>Eukaryota</taxon>
        <taxon>Viridiplantae</taxon>
        <taxon>Streptophyta</taxon>
        <taxon>Embryophyta</taxon>
        <taxon>Tracheophyta</taxon>
        <taxon>Spermatophyta</taxon>
        <taxon>Magnoliopsida</taxon>
        <taxon>eudicotyledons</taxon>
        <taxon>Gunneridae</taxon>
        <taxon>Pentapetalae</taxon>
        <taxon>asterids</taxon>
        <taxon>campanulids</taxon>
        <taxon>Escalloniales</taxon>
        <taxon>Escalloniaceae</taxon>
        <taxon>Escallonia</taxon>
    </lineage>
</organism>
<gene>
    <name evidence="7" type="ORF">RJ639_027610</name>
</gene>
<evidence type="ECO:0000259" key="6">
    <source>
        <dbReference type="PROSITE" id="PS50863"/>
    </source>
</evidence>
<dbReference type="Gene3D" id="2.40.330.10">
    <property type="entry name" value="DNA-binding pseudobarrel domain"/>
    <property type="match status" value="3"/>
</dbReference>
<dbReference type="InterPro" id="IPR044837">
    <property type="entry name" value="REM16-like"/>
</dbReference>
<evidence type="ECO:0000256" key="1">
    <source>
        <dbReference type="ARBA" id="ARBA00004123"/>
    </source>
</evidence>
<evidence type="ECO:0000313" key="7">
    <source>
        <dbReference type="EMBL" id="KAK3039361.1"/>
    </source>
</evidence>
<dbReference type="SMART" id="SM01019">
    <property type="entry name" value="B3"/>
    <property type="match status" value="3"/>
</dbReference>
<sequence>MMVEGREILKERRPHFFEGFDPSSSSQRLKIPTKFNKYMEGKTSGTVSLVGPSGNTWSADLIEENGGLFISEGWVGFVKDHCLERGDSLVVRYDGNLKFTVLVFDESSCEKEVASSAECHHGPSNFDKHIGKRRERECADLLDSIIESVPKKMRSSQVHSACIQEVVASMSERCEAVCLSSEREYCGSQSKNAVTIAVFSQSKEATVNNRTSKEDEVGSYATDCMLSASEAERIAQSFTSFFPYFSKVMKGFNISGSYTLNLPYKFSMEHLPSCKVKIVLRNMKGASWTVNSIPTTRVQTSHTFCGGWLGFVRDNYIDLGDICIFELVDKCEFRVQILRVRKESLDCQSGKSGYNGSINSAASSHKVRGRLPKKMRGNLSIAHLQQIAKVELFCEKRSDHDELILADRSLEIASFNDNGKLGSMLRSSALCLQSKTCNGKKEYLFRCHCLVHLQFESWGILYFLNSFELFNCKLETVSRRKSRLLGKQSFDAKGCMSMKSAPEEKLAAQSFISSLPHFVRVMKKFNISGSYTLKVPFQFSMVHLPNCRTEVTLCNLRGESWTVNSIPTTRVQTLHTFCGGWMAFVRDNDIQMGDICIFELVGNCELRVHISGVGKGGQDYQSGRTAFSKLLGLVDKQLSSADSGEEISV</sequence>
<reference evidence="7" key="1">
    <citation type="submission" date="2022-12" db="EMBL/GenBank/DDBJ databases">
        <title>Draft genome assemblies for two species of Escallonia (Escalloniales).</title>
        <authorList>
            <person name="Chanderbali A."/>
            <person name="Dervinis C."/>
            <person name="Anghel I."/>
            <person name="Soltis D."/>
            <person name="Soltis P."/>
            <person name="Zapata F."/>
        </authorList>
    </citation>
    <scope>NUCLEOTIDE SEQUENCE</scope>
    <source>
        <strain evidence="7">UCBG64.0493</strain>
        <tissue evidence="7">Leaf</tissue>
    </source>
</reference>
<dbReference type="PANTHER" id="PTHR31391">
    <property type="entry name" value="B3 DOMAIN-CONTAINING PROTEIN OS11G0197600-RELATED"/>
    <property type="match status" value="1"/>
</dbReference>
<evidence type="ECO:0000313" key="8">
    <source>
        <dbReference type="Proteomes" id="UP001188597"/>
    </source>
</evidence>
<accession>A0AA89BPN7</accession>
<proteinExistence type="predicted"/>
<comment type="subcellular location">
    <subcellularLocation>
        <location evidence="1">Nucleus</location>
    </subcellularLocation>
</comment>
<keyword evidence="2" id="KW-0805">Transcription regulation</keyword>
<keyword evidence="3" id="KW-0238">DNA-binding</keyword>
<evidence type="ECO:0000256" key="3">
    <source>
        <dbReference type="ARBA" id="ARBA00023125"/>
    </source>
</evidence>
<dbReference type="Pfam" id="PF02362">
    <property type="entry name" value="B3"/>
    <property type="match status" value="3"/>
</dbReference>
<dbReference type="AlphaFoldDB" id="A0AA89BPN7"/>
<keyword evidence="5" id="KW-0539">Nucleus</keyword>
<dbReference type="EMBL" id="JAVXUP010000077">
    <property type="protein sequence ID" value="KAK3039361.1"/>
    <property type="molecule type" value="Genomic_DNA"/>
</dbReference>
<dbReference type="GO" id="GO:0003677">
    <property type="term" value="F:DNA binding"/>
    <property type="evidence" value="ECO:0007669"/>
    <property type="project" value="UniProtKB-KW"/>
</dbReference>
<dbReference type="InterPro" id="IPR003340">
    <property type="entry name" value="B3_DNA-bd"/>
</dbReference>
<dbReference type="SUPFAM" id="SSF101936">
    <property type="entry name" value="DNA-binding pseudobarrel domain"/>
    <property type="match status" value="3"/>
</dbReference>
<feature type="domain" description="TF-B3" evidence="6">
    <location>
        <begin position="14"/>
        <end position="107"/>
    </location>
</feature>
<keyword evidence="4" id="KW-0804">Transcription</keyword>
<protein>
    <recommendedName>
        <fullName evidence="6">TF-B3 domain-containing protein</fullName>
    </recommendedName>
</protein>
<dbReference type="InterPro" id="IPR015300">
    <property type="entry name" value="DNA-bd_pseudobarrel_sf"/>
</dbReference>
<keyword evidence="8" id="KW-1185">Reference proteome</keyword>
<evidence type="ECO:0000256" key="4">
    <source>
        <dbReference type="ARBA" id="ARBA00023163"/>
    </source>
</evidence>
<dbReference type="PROSITE" id="PS50863">
    <property type="entry name" value="B3"/>
    <property type="match status" value="3"/>
</dbReference>
<dbReference type="PANTHER" id="PTHR31391:SF106">
    <property type="entry name" value="B3 DOMAIN-CONTAINING PROTEIN OS01G0723500"/>
    <property type="match status" value="1"/>
</dbReference>